<sequence length="1025" mass="110823">MTKKATFLPIVFGIVLIFATALMGSFDLLVQKWAALAALVIILIWMGIPKFKSMWTIYTTPLYIAIFGYVIWSGLSIFYADVTKAALFEFTKLVVAAAVFLTVLVWTPATKKGVKTVWKLLATSTAFFGIISVDAASNGPLAGAFKAFMSLFTSNMQNWGVFEDGIRITGIFGNANTFAGLMALGVFLSLSLVMVSQSKKEKAFATALLAWNSLPYLLLFSLGSLFIFFLACLLMIAVSKKGERLSLFLLMAETGLVTLFFAGISLITLGSTPLLPLVALVLNAVVLWFVDQFIRQAMTQRLTAHSKSTFITGTAVLGLLVVYLIAALNVTGPLSLASSETVMRAAYLNAGSYELTATTSSANQPSSETAASVRIVTQNKTQLKLHSSTQLYNGPLENAAFTVPEDSRIVKLYFTGAASGSLLEQVTYGPAPVSGTKPTAGEFGSVKLNYKLLPAIAANRIQDLGANENSIQRMVFFEDGFKLFRQSPIIGHGLSGFEVGIASVQNFYYETNYVHNHYIQTLCDLGIIGFAFFLSILILSVLFVIKLLKVSKKSEYQNVGSFALPVLAACLLQMFGQAATDLTWSMGTFLITAFSLLALTIVVNSKNFGEVSQEITTHSIKNAALDTVEFTSPSGKESWDPLEDYASKGFNPATSASHPAHKYTMAVRASIFSLSLLMGLLLSLNLYAYYKASTGNATINQIATLSKLDKFEGDDYKTSYIVTASTYGLQENMVQANKYAEELTDSPDVVLNYLLPFYFNTGQDDKLFETASIAAHDGKASPETWNRLFEIFDTAVNPNRDNPMPIILHLFKNKEYYIDGLLGYYRDLQARNAAYLDDAMLDAGNTAFIGKLLGIEQLDKSGLLQAIDVFSNTIFDSAFAVDVNNDQIPDNISILSGQTSWGASAVNTEEKQAPSGSGFDGSMKASSNTSMDLNVYCVKGGEYTLRLSGLTGINGSPAPQNIVAALDGQPLAVQYDGDGAFIQVTLKGAATADKEKGIQSTAASTEKITLTFPSGGEMTAMTLKK</sequence>
<feature type="transmembrane region" description="Helical" evidence="5">
    <location>
        <begin position="559"/>
        <end position="576"/>
    </location>
</feature>
<evidence type="ECO:0000256" key="3">
    <source>
        <dbReference type="ARBA" id="ARBA00022989"/>
    </source>
</evidence>
<dbReference type="Proteomes" id="UP000466848">
    <property type="component" value="Chromosome"/>
</dbReference>
<evidence type="ECO:0000256" key="1">
    <source>
        <dbReference type="ARBA" id="ARBA00004141"/>
    </source>
</evidence>
<dbReference type="GO" id="GO:0016020">
    <property type="term" value="C:membrane"/>
    <property type="evidence" value="ECO:0007669"/>
    <property type="project" value="UniProtKB-SubCell"/>
</dbReference>
<feature type="transmembrane region" description="Helical" evidence="5">
    <location>
        <begin position="273"/>
        <end position="290"/>
    </location>
</feature>
<dbReference type="Pfam" id="PF04932">
    <property type="entry name" value="Wzy_C"/>
    <property type="match status" value="1"/>
</dbReference>
<feature type="transmembrane region" description="Helical" evidence="5">
    <location>
        <begin position="216"/>
        <end position="238"/>
    </location>
</feature>
<evidence type="ECO:0000313" key="7">
    <source>
        <dbReference type="EMBL" id="QIB68178.1"/>
    </source>
</evidence>
<feature type="transmembrane region" description="Helical" evidence="5">
    <location>
        <begin position="525"/>
        <end position="547"/>
    </location>
</feature>
<proteinExistence type="predicted"/>
<feature type="transmembrane region" description="Helical" evidence="5">
    <location>
        <begin position="60"/>
        <end position="80"/>
    </location>
</feature>
<dbReference type="EMBL" id="CP048649">
    <property type="protein sequence ID" value="QIB68178.1"/>
    <property type="molecule type" value="Genomic_DNA"/>
</dbReference>
<feature type="domain" description="O-antigen ligase-related" evidence="6">
    <location>
        <begin position="465"/>
        <end position="534"/>
    </location>
</feature>
<keyword evidence="8" id="KW-1185">Reference proteome</keyword>
<feature type="transmembrane region" description="Helical" evidence="5">
    <location>
        <begin position="671"/>
        <end position="690"/>
    </location>
</feature>
<dbReference type="InterPro" id="IPR051533">
    <property type="entry name" value="WaaL-like"/>
</dbReference>
<dbReference type="RefSeq" id="WP_163065098.1">
    <property type="nucleotide sequence ID" value="NZ_CP048649.1"/>
</dbReference>
<evidence type="ECO:0000256" key="5">
    <source>
        <dbReference type="SAM" id="Phobius"/>
    </source>
</evidence>
<feature type="transmembrane region" description="Helical" evidence="5">
    <location>
        <begin position="7"/>
        <end position="26"/>
    </location>
</feature>
<evidence type="ECO:0000259" key="6">
    <source>
        <dbReference type="Pfam" id="PF04932"/>
    </source>
</evidence>
<protein>
    <recommendedName>
        <fullName evidence="6">O-antigen ligase-related domain-containing protein</fullName>
    </recommendedName>
</protein>
<organism evidence="7 8">
    <name type="scientific">Aminipila butyrica</name>
    <dbReference type="NCBI Taxonomy" id="433296"/>
    <lineage>
        <taxon>Bacteria</taxon>
        <taxon>Bacillati</taxon>
        <taxon>Bacillota</taxon>
        <taxon>Clostridia</taxon>
        <taxon>Peptostreptococcales</taxon>
        <taxon>Anaerovoracaceae</taxon>
        <taxon>Aminipila</taxon>
    </lineage>
</organism>
<feature type="transmembrane region" description="Helical" evidence="5">
    <location>
        <begin position="86"/>
        <end position="106"/>
    </location>
</feature>
<feature type="transmembrane region" description="Helical" evidence="5">
    <location>
        <begin position="32"/>
        <end position="48"/>
    </location>
</feature>
<dbReference type="KEGG" id="abut:Ami103574_02115"/>
<evidence type="ECO:0000256" key="4">
    <source>
        <dbReference type="ARBA" id="ARBA00023136"/>
    </source>
</evidence>
<evidence type="ECO:0000256" key="2">
    <source>
        <dbReference type="ARBA" id="ARBA00022692"/>
    </source>
</evidence>
<feature type="transmembrane region" description="Helical" evidence="5">
    <location>
        <begin position="310"/>
        <end position="330"/>
    </location>
</feature>
<keyword evidence="3 5" id="KW-1133">Transmembrane helix</keyword>
<dbReference type="PANTHER" id="PTHR37422">
    <property type="entry name" value="TEICHURONIC ACID BIOSYNTHESIS PROTEIN TUAE"/>
    <property type="match status" value="1"/>
</dbReference>
<comment type="subcellular location">
    <subcellularLocation>
        <location evidence="1">Membrane</location>
        <topology evidence="1">Multi-pass membrane protein</topology>
    </subcellularLocation>
</comment>
<feature type="transmembrane region" description="Helical" evidence="5">
    <location>
        <begin position="582"/>
        <end position="603"/>
    </location>
</feature>
<reference evidence="7 8" key="1">
    <citation type="submission" date="2020-02" db="EMBL/GenBank/DDBJ databases">
        <authorList>
            <person name="Kim Y.B."/>
            <person name="Roh S.W."/>
        </authorList>
    </citation>
    <scope>NUCLEOTIDE SEQUENCE [LARGE SCALE GENOMIC DNA]</scope>
    <source>
        <strain evidence="7 8">DSM 103574</strain>
    </source>
</reference>
<feature type="transmembrane region" description="Helical" evidence="5">
    <location>
        <begin position="245"/>
        <end position="267"/>
    </location>
</feature>
<gene>
    <name evidence="7" type="ORF">Ami103574_02115</name>
</gene>
<dbReference type="PANTHER" id="PTHR37422:SF17">
    <property type="entry name" value="O-ANTIGEN LIGASE"/>
    <property type="match status" value="1"/>
</dbReference>
<accession>A0A858BSW7</accession>
<dbReference type="InterPro" id="IPR007016">
    <property type="entry name" value="O-antigen_ligase-rel_domated"/>
</dbReference>
<feature type="transmembrane region" description="Helical" evidence="5">
    <location>
        <begin position="177"/>
        <end position="196"/>
    </location>
</feature>
<evidence type="ECO:0000313" key="8">
    <source>
        <dbReference type="Proteomes" id="UP000466848"/>
    </source>
</evidence>
<keyword evidence="2 5" id="KW-0812">Transmembrane</keyword>
<keyword evidence="4 5" id="KW-0472">Membrane</keyword>
<name>A0A858BSW7_9FIRM</name>
<dbReference type="AlphaFoldDB" id="A0A858BSW7"/>